<evidence type="ECO:0000256" key="6">
    <source>
        <dbReference type="ARBA" id="ARBA00022837"/>
    </source>
</evidence>
<dbReference type="Pfam" id="PF14707">
    <property type="entry name" value="Sulfatase_C"/>
    <property type="match status" value="1"/>
</dbReference>
<evidence type="ECO:0000256" key="1">
    <source>
        <dbReference type="ARBA" id="ARBA00001913"/>
    </source>
</evidence>
<dbReference type="FunFam" id="3.40.720.10:FF:000023">
    <property type="entry name" value="Arylsulfatase A"/>
    <property type="match status" value="1"/>
</dbReference>
<evidence type="ECO:0000313" key="11">
    <source>
        <dbReference type="Proteomes" id="UP000472265"/>
    </source>
</evidence>
<keyword evidence="8" id="KW-0472">Membrane</keyword>
<feature type="transmembrane region" description="Helical" evidence="8">
    <location>
        <begin position="39"/>
        <end position="62"/>
    </location>
</feature>
<reference evidence="10" key="1">
    <citation type="submission" date="2021-04" db="EMBL/GenBank/DDBJ databases">
        <authorList>
            <consortium name="Wellcome Sanger Institute Data Sharing"/>
        </authorList>
    </citation>
    <scope>NUCLEOTIDE SEQUENCE [LARGE SCALE GENOMIC DNA]</scope>
</reference>
<keyword evidence="6" id="KW-0106">Calcium</keyword>
<dbReference type="InterPro" id="IPR050738">
    <property type="entry name" value="Sulfatase"/>
</dbReference>
<keyword evidence="11" id="KW-1185">Reference proteome</keyword>
<evidence type="ECO:0000259" key="9">
    <source>
        <dbReference type="Pfam" id="PF00884"/>
    </source>
</evidence>
<dbReference type="SUPFAM" id="SSF53649">
    <property type="entry name" value="Alkaline phosphatase-like"/>
    <property type="match status" value="1"/>
</dbReference>
<name>A0A671Y7G6_SPAAU</name>
<dbReference type="InterPro" id="IPR024607">
    <property type="entry name" value="Sulfatase_CS"/>
</dbReference>
<evidence type="ECO:0000313" key="10">
    <source>
        <dbReference type="Ensembl" id="ENSSAUP00010059474.1"/>
    </source>
</evidence>
<comment type="similarity">
    <text evidence="2">Belongs to the sulfatase family.</text>
</comment>
<comment type="cofactor">
    <cofactor evidence="1">
        <name>Ca(2+)</name>
        <dbReference type="ChEBI" id="CHEBI:29108"/>
    </cofactor>
</comment>
<dbReference type="PROSITE" id="PS00523">
    <property type="entry name" value="SULFATASE_1"/>
    <property type="match status" value="1"/>
</dbReference>
<evidence type="ECO:0000256" key="3">
    <source>
        <dbReference type="ARBA" id="ARBA00022723"/>
    </source>
</evidence>
<keyword evidence="8" id="KW-0812">Transmembrane</keyword>
<dbReference type="PANTHER" id="PTHR42693:SF11">
    <property type="entry name" value="ARYLSULFATASE A"/>
    <property type="match status" value="1"/>
</dbReference>
<dbReference type="Pfam" id="PF00884">
    <property type="entry name" value="Sulfatase"/>
    <property type="match status" value="1"/>
</dbReference>
<dbReference type="OMA" id="YPAYPDE"/>
<reference evidence="10" key="3">
    <citation type="submission" date="2025-09" db="UniProtKB">
        <authorList>
            <consortium name="Ensembl"/>
        </authorList>
    </citation>
    <scope>IDENTIFICATION</scope>
</reference>
<keyword evidence="3" id="KW-0479">Metal-binding</keyword>
<dbReference type="Ensembl" id="ENSSAUT00010062391.1">
    <property type="protein sequence ID" value="ENSSAUP00010059474.1"/>
    <property type="gene ID" value="ENSSAUG00010024139.1"/>
</dbReference>
<keyword evidence="4" id="KW-0732">Signal</keyword>
<dbReference type="GO" id="GO:0046872">
    <property type="term" value="F:metal ion binding"/>
    <property type="evidence" value="ECO:0007669"/>
    <property type="project" value="UniProtKB-KW"/>
</dbReference>
<accession>A0A671Y7G6</accession>
<dbReference type="Gene3D" id="3.40.720.10">
    <property type="entry name" value="Alkaline Phosphatase, subunit A"/>
    <property type="match status" value="1"/>
</dbReference>
<organism evidence="10 11">
    <name type="scientific">Sparus aurata</name>
    <name type="common">Gilthead sea bream</name>
    <dbReference type="NCBI Taxonomy" id="8175"/>
    <lineage>
        <taxon>Eukaryota</taxon>
        <taxon>Metazoa</taxon>
        <taxon>Chordata</taxon>
        <taxon>Craniata</taxon>
        <taxon>Vertebrata</taxon>
        <taxon>Euteleostomi</taxon>
        <taxon>Actinopterygii</taxon>
        <taxon>Neopterygii</taxon>
        <taxon>Teleostei</taxon>
        <taxon>Neoteleostei</taxon>
        <taxon>Acanthomorphata</taxon>
        <taxon>Eupercaria</taxon>
        <taxon>Spariformes</taxon>
        <taxon>Sparidae</taxon>
        <taxon>Sparus</taxon>
    </lineage>
</organism>
<dbReference type="InterPro" id="IPR000917">
    <property type="entry name" value="Sulfatase_N"/>
</dbReference>
<keyword evidence="5" id="KW-0378">Hydrolase</keyword>
<dbReference type="Proteomes" id="UP000472265">
    <property type="component" value="Chromosome 8"/>
</dbReference>
<dbReference type="InParanoid" id="A0A671Y7G6"/>
<gene>
    <name evidence="10" type="primary">ARSA</name>
    <name evidence="10" type="synonym">arsa</name>
</gene>
<feature type="domain" description="Sulfatase N-terminal" evidence="9">
    <location>
        <begin position="55"/>
        <end position="380"/>
    </location>
</feature>
<dbReference type="GO" id="GO:0004065">
    <property type="term" value="F:arylsulfatase activity"/>
    <property type="evidence" value="ECO:0007669"/>
    <property type="project" value="TreeGrafter"/>
</dbReference>
<evidence type="ECO:0000256" key="8">
    <source>
        <dbReference type="SAM" id="Phobius"/>
    </source>
</evidence>
<dbReference type="GeneTree" id="ENSGT00940000157610"/>
<reference evidence="10" key="2">
    <citation type="submission" date="2025-08" db="UniProtKB">
        <authorList>
            <consortium name="Ensembl"/>
        </authorList>
    </citation>
    <scope>IDENTIFICATION</scope>
</reference>
<proteinExistence type="inferred from homology"/>
<evidence type="ECO:0000256" key="2">
    <source>
        <dbReference type="ARBA" id="ARBA00008779"/>
    </source>
</evidence>
<evidence type="ECO:0000256" key="5">
    <source>
        <dbReference type="ARBA" id="ARBA00022801"/>
    </source>
</evidence>
<evidence type="ECO:0000256" key="4">
    <source>
        <dbReference type="ARBA" id="ARBA00022729"/>
    </source>
</evidence>
<sequence>MIINSDRVVYNQSRGFFCPQGQAEPRHISRRSRMDYSRLFFFNILLLHTCSASPPNFVLLFADDLGFGDLGCYGHPSSLTPNLDRLAEDGLRFTDFYCTSPVCSPSRASLLTGRYQTRSGVYPGVLYPGSKGGLPLNETTIAEVLKPLGYATAAMGKWHLGVGANGTFLPTKQGFDHYLGIPYSHDMGPCHNLTCFPPDVKCFGNCDVGVVTVPLMHNEVIKQQPVNFLDLERAYSDFATDFITASAKKKQPFFLYYPSHHTHYPQYAGPGAAGRTLRGPFGDALLELDNTIGQLMITLEKTGVIGNTLVLFTSDNGPELMRMSRGGNAGPMRCGKGTTYEGGMREPAIAYWKGTIGPGVTHEMASTLDILPTIASLAGAKLPPVMLDGVDMTDILLNQGQSKREAMMFYPTDPNEMFGLFALRLGKYKAHFYTRGASHSGTIPDPDCSPIAALKAHDPPLLFDLEADPSEHYPLPSEGDPDLEAVLERIKKIKEQFESSMVFGESQISKGTDRDLEPCCNPTCSPKPSCCHC</sequence>
<dbReference type="InterPro" id="IPR017850">
    <property type="entry name" value="Alkaline_phosphatase_core_sf"/>
</dbReference>
<protein>
    <submittedName>
        <fullName evidence="10">Arylsulfatase A</fullName>
    </submittedName>
</protein>
<dbReference type="Gene3D" id="3.30.1120.10">
    <property type="match status" value="1"/>
</dbReference>
<keyword evidence="8" id="KW-1133">Transmembrane helix</keyword>
<dbReference type="AlphaFoldDB" id="A0A671Y7G6"/>
<keyword evidence="7" id="KW-0325">Glycoprotein</keyword>
<dbReference type="PANTHER" id="PTHR42693">
    <property type="entry name" value="ARYLSULFATASE FAMILY MEMBER"/>
    <property type="match status" value="1"/>
</dbReference>
<evidence type="ECO:0000256" key="7">
    <source>
        <dbReference type="ARBA" id="ARBA00023180"/>
    </source>
</evidence>